<proteinExistence type="predicted"/>
<evidence type="ECO:0000313" key="2">
    <source>
        <dbReference type="Proteomes" id="UP000299102"/>
    </source>
</evidence>
<dbReference type="Proteomes" id="UP000299102">
    <property type="component" value="Unassembled WGS sequence"/>
</dbReference>
<gene>
    <name evidence="1" type="ORF">EVAR_91552_1</name>
</gene>
<sequence>MLIFSREQQQVLNTRFEDEQPLPGDTIQAEIPSLADTGISQVQLQSLDNPAIPTSSTDSSSQLILPSDIRPILPAKTKTSNRGRKTFKSTVLTSSPYKRLAVSLQLAEVGDETVDNVMQVDVDVAAGLLNSRGGRELAQLIRGILFLFGLNFRR</sequence>
<organism evidence="1 2">
    <name type="scientific">Eumeta variegata</name>
    <name type="common">Bagworm moth</name>
    <name type="synonym">Eumeta japonica</name>
    <dbReference type="NCBI Taxonomy" id="151549"/>
    <lineage>
        <taxon>Eukaryota</taxon>
        <taxon>Metazoa</taxon>
        <taxon>Ecdysozoa</taxon>
        <taxon>Arthropoda</taxon>
        <taxon>Hexapoda</taxon>
        <taxon>Insecta</taxon>
        <taxon>Pterygota</taxon>
        <taxon>Neoptera</taxon>
        <taxon>Endopterygota</taxon>
        <taxon>Lepidoptera</taxon>
        <taxon>Glossata</taxon>
        <taxon>Ditrysia</taxon>
        <taxon>Tineoidea</taxon>
        <taxon>Psychidae</taxon>
        <taxon>Oiketicinae</taxon>
        <taxon>Eumeta</taxon>
    </lineage>
</organism>
<protein>
    <submittedName>
        <fullName evidence="1">Uncharacterized protein</fullName>
    </submittedName>
</protein>
<keyword evidence="2" id="KW-1185">Reference proteome</keyword>
<dbReference type="EMBL" id="BGZK01004527">
    <property type="protein sequence ID" value="GBP09458.1"/>
    <property type="molecule type" value="Genomic_DNA"/>
</dbReference>
<accession>A0A4C1T7K8</accession>
<comment type="caution">
    <text evidence="1">The sequence shown here is derived from an EMBL/GenBank/DDBJ whole genome shotgun (WGS) entry which is preliminary data.</text>
</comment>
<reference evidence="1 2" key="1">
    <citation type="journal article" date="2019" name="Commun. Biol.">
        <title>The bagworm genome reveals a unique fibroin gene that provides high tensile strength.</title>
        <authorList>
            <person name="Kono N."/>
            <person name="Nakamura H."/>
            <person name="Ohtoshi R."/>
            <person name="Tomita M."/>
            <person name="Numata K."/>
            <person name="Arakawa K."/>
        </authorList>
    </citation>
    <scope>NUCLEOTIDE SEQUENCE [LARGE SCALE GENOMIC DNA]</scope>
</reference>
<evidence type="ECO:0000313" key="1">
    <source>
        <dbReference type="EMBL" id="GBP09458.1"/>
    </source>
</evidence>
<dbReference type="AlphaFoldDB" id="A0A4C1T7K8"/>
<name>A0A4C1T7K8_EUMVA</name>